<organism evidence="1">
    <name type="scientific">virus sp. ctPYc18</name>
    <dbReference type="NCBI Taxonomy" id="2828251"/>
    <lineage>
        <taxon>Viruses</taxon>
    </lineage>
</organism>
<name>A0A8S5RCB3_9VIRU</name>
<proteinExistence type="predicted"/>
<evidence type="ECO:0000313" key="1">
    <source>
        <dbReference type="EMBL" id="DAE29008.1"/>
    </source>
</evidence>
<dbReference type="EMBL" id="BK059092">
    <property type="protein sequence ID" value="DAE29008.1"/>
    <property type="molecule type" value="Genomic_DNA"/>
</dbReference>
<reference evidence="1" key="1">
    <citation type="journal article" date="2021" name="Proc. Natl. Acad. Sci. U.S.A.">
        <title>A Catalog of Tens of Thousands of Viruses from Human Metagenomes Reveals Hidden Associations with Chronic Diseases.</title>
        <authorList>
            <person name="Tisza M.J."/>
            <person name="Buck C.B."/>
        </authorList>
    </citation>
    <scope>NUCLEOTIDE SEQUENCE</scope>
    <source>
        <strain evidence="1">CtPYc18</strain>
    </source>
</reference>
<sequence>MEVLLLAPLILCISVYQYLAETLTHPVQVLIKPFLLWRNILYNLGLF</sequence>
<accession>A0A8S5RCB3</accession>
<protein>
    <submittedName>
        <fullName evidence="1">Uncharacterized protein</fullName>
    </submittedName>
</protein>